<reference evidence="10 11" key="1">
    <citation type="journal article" date="2020" name="Microorganisms">
        <title>Osmotic Adaptation and Compatible Solute Biosynthesis of Phototrophic Bacteria as Revealed from Genome Analyses.</title>
        <authorList>
            <person name="Imhoff J.F."/>
            <person name="Rahn T."/>
            <person name="Kunzel S."/>
            <person name="Keller A."/>
            <person name="Neulinger S.C."/>
        </authorList>
    </citation>
    <scope>NUCLEOTIDE SEQUENCE [LARGE SCALE GENOMIC DNA]</scope>
    <source>
        <strain evidence="10 11">DSM 21303</strain>
    </source>
</reference>
<evidence type="ECO:0000256" key="6">
    <source>
        <dbReference type="ARBA" id="ARBA00023136"/>
    </source>
</evidence>
<evidence type="ECO:0000313" key="10">
    <source>
        <dbReference type="EMBL" id="MBK1645701.1"/>
    </source>
</evidence>
<protein>
    <recommendedName>
        <fullName evidence="12">ABC transporter permease</fullName>
    </recommendedName>
</protein>
<feature type="transmembrane region" description="Helical" evidence="7">
    <location>
        <begin position="395"/>
        <end position="414"/>
    </location>
</feature>
<feature type="domain" description="ABC3 transporter permease C-terminal" evidence="8">
    <location>
        <begin position="719"/>
        <end position="834"/>
    </location>
</feature>
<comment type="subcellular location">
    <subcellularLocation>
        <location evidence="1">Cell membrane</location>
        <topology evidence="1">Multi-pass membrane protein</topology>
    </subcellularLocation>
</comment>
<evidence type="ECO:0000256" key="3">
    <source>
        <dbReference type="ARBA" id="ARBA00022475"/>
    </source>
</evidence>
<evidence type="ECO:0000256" key="4">
    <source>
        <dbReference type="ARBA" id="ARBA00022692"/>
    </source>
</evidence>
<evidence type="ECO:0000256" key="7">
    <source>
        <dbReference type="SAM" id="Phobius"/>
    </source>
</evidence>
<feature type="domain" description="ABC3 transporter permease C-terminal" evidence="8">
    <location>
        <begin position="254"/>
        <end position="379"/>
    </location>
</feature>
<keyword evidence="3" id="KW-1003">Cell membrane</keyword>
<feature type="transmembrane region" description="Helical" evidence="7">
    <location>
        <begin position="421"/>
        <end position="443"/>
    </location>
</feature>
<evidence type="ECO:0000256" key="1">
    <source>
        <dbReference type="ARBA" id="ARBA00004651"/>
    </source>
</evidence>
<dbReference type="GO" id="GO:0044874">
    <property type="term" value="P:lipoprotein localization to outer membrane"/>
    <property type="evidence" value="ECO:0007669"/>
    <property type="project" value="TreeGrafter"/>
</dbReference>
<comment type="similarity">
    <text evidence="2">Belongs to the ABC-4 integral membrane protein family. LolC/E subfamily.</text>
</comment>
<feature type="transmembrane region" description="Helical" evidence="7">
    <location>
        <begin position="478"/>
        <end position="497"/>
    </location>
</feature>
<dbReference type="AlphaFoldDB" id="A0A9X0WJI3"/>
<accession>A0A9X0WJI3</accession>
<gene>
    <name evidence="10" type="ORF">CKO25_13790</name>
</gene>
<dbReference type="InterPro" id="IPR025857">
    <property type="entry name" value="MacB_PCD"/>
</dbReference>
<evidence type="ECO:0000259" key="8">
    <source>
        <dbReference type="Pfam" id="PF02687"/>
    </source>
</evidence>
<organism evidence="10 11">
    <name type="scientific">Thiocapsa imhoffii</name>
    <dbReference type="NCBI Taxonomy" id="382777"/>
    <lineage>
        <taxon>Bacteria</taxon>
        <taxon>Pseudomonadati</taxon>
        <taxon>Pseudomonadota</taxon>
        <taxon>Gammaproteobacteria</taxon>
        <taxon>Chromatiales</taxon>
        <taxon>Chromatiaceae</taxon>
        <taxon>Thiocapsa</taxon>
    </lineage>
</organism>
<proteinExistence type="inferred from homology"/>
<evidence type="ECO:0008006" key="12">
    <source>
        <dbReference type="Google" id="ProtNLM"/>
    </source>
</evidence>
<feature type="transmembrane region" description="Helical" evidence="7">
    <location>
        <begin position="303"/>
        <end position="326"/>
    </location>
</feature>
<feature type="transmembrane region" description="Helical" evidence="7">
    <location>
        <begin position="716"/>
        <end position="736"/>
    </location>
</feature>
<feature type="transmembrane region" description="Helical" evidence="7">
    <location>
        <begin position="806"/>
        <end position="826"/>
    </location>
</feature>
<feature type="transmembrane region" description="Helical" evidence="7">
    <location>
        <begin position="252"/>
        <end position="276"/>
    </location>
</feature>
<dbReference type="RefSeq" id="WP_242467615.1">
    <property type="nucleotide sequence ID" value="NZ_NRSD01000014.1"/>
</dbReference>
<dbReference type="PANTHER" id="PTHR30489">
    <property type="entry name" value="LIPOPROTEIN-RELEASING SYSTEM TRANSMEMBRANE PROTEIN LOLE"/>
    <property type="match status" value="1"/>
</dbReference>
<dbReference type="InterPro" id="IPR051447">
    <property type="entry name" value="Lipoprotein-release_system"/>
</dbReference>
<comment type="caution">
    <text evidence="10">The sequence shown here is derived from an EMBL/GenBank/DDBJ whole genome shotgun (WGS) entry which is preliminary data.</text>
</comment>
<dbReference type="GO" id="GO:0098797">
    <property type="term" value="C:plasma membrane protein complex"/>
    <property type="evidence" value="ECO:0007669"/>
    <property type="project" value="TreeGrafter"/>
</dbReference>
<evidence type="ECO:0000259" key="9">
    <source>
        <dbReference type="Pfam" id="PF12704"/>
    </source>
</evidence>
<name>A0A9X0WJI3_9GAMM</name>
<sequence>MPVLLRASIGYLSRHRWQSALSILGIALGVAVVIAVEIANTSALRAFDLSLETVVGRTTHQIESASGQIADARYVELRRHPDHTVAAALRTGSPVIEASVRIAGGTFQLLGVDLLSLPRFAGPSVEVTGGDLTRLLHESRTLLLNAQDLERLGIALDTPLSLQHGDQTQEVRVIGAISANQPGGLAGFAIADIATVQEITARPAVIDRIDLTLTPTAAATLAERLPQDLRLVAAAQRSESLRQMTRAFQTNLTAMSLLAVLVGGFIIYNTMTFAVVQRRQLFGSLRTLGATRAQLFRLIMSEAMLFACIGSALGLAMGILTGWGLVQLVTRTINDLYFALTVRELIIAPLSIVKAVGVGLLVTILAALGPALEAAGAQPRDLLREHSLERRGQQWVRWLGVLGILLAASGWGLAQIPSRSLGLGFVAILTLILGVSLCVPILLRLFAGLLARAAAVHGPLAAVLAARGVASSITRTGIAAAALTVAISSTIGVGVMIDSFRNSLIVWLDGTLQSDLYVAATSETGNRADGELPAALAERLRALDGIAELSLARTTRVETRAGDVWLIGVSPSSVTARGFALRHGTATDLWSRFEAGELILASEPYAYHQRVNVGDHIEFFTARGWQQLEIGGIFRDYGSDAGLLAMARTRYIELWDDLAISSLGIRVQEDADQNRVFAEVRSITEQFDVPIQTSFNEQIRVESLAVFDRTFAITQVLRLLAVAVAFIGVLSALMALELERRREHAVLRATGMTPGELASLILTQTSIVGLVAGLIAIPLGIVMAQLLIEVVNLRSFGWTMEMSIPAWPLISGLLLAWGAALLAGIAPAKRAAREDLAPALRSE</sequence>
<feature type="transmembrane region" description="Helical" evidence="7">
    <location>
        <begin position="449"/>
        <end position="466"/>
    </location>
</feature>
<evidence type="ECO:0000256" key="2">
    <source>
        <dbReference type="ARBA" id="ARBA00005236"/>
    </source>
</evidence>
<evidence type="ECO:0000256" key="5">
    <source>
        <dbReference type="ARBA" id="ARBA00022989"/>
    </source>
</evidence>
<feature type="transmembrane region" description="Helical" evidence="7">
    <location>
        <begin position="346"/>
        <end position="368"/>
    </location>
</feature>
<dbReference type="Pfam" id="PF12704">
    <property type="entry name" value="MacB_PCD"/>
    <property type="match status" value="1"/>
</dbReference>
<dbReference type="EMBL" id="NRSD01000014">
    <property type="protein sequence ID" value="MBK1645701.1"/>
    <property type="molecule type" value="Genomic_DNA"/>
</dbReference>
<keyword evidence="4 7" id="KW-0812">Transmembrane</keyword>
<evidence type="ECO:0000313" key="11">
    <source>
        <dbReference type="Proteomes" id="UP001138802"/>
    </source>
</evidence>
<dbReference type="Pfam" id="PF02687">
    <property type="entry name" value="FtsX"/>
    <property type="match status" value="2"/>
</dbReference>
<feature type="transmembrane region" description="Helical" evidence="7">
    <location>
        <begin position="757"/>
        <end position="786"/>
    </location>
</feature>
<dbReference type="InterPro" id="IPR003838">
    <property type="entry name" value="ABC3_permease_C"/>
</dbReference>
<keyword evidence="5 7" id="KW-1133">Transmembrane helix</keyword>
<keyword evidence="6 7" id="KW-0472">Membrane</keyword>
<dbReference type="PANTHER" id="PTHR30489:SF0">
    <property type="entry name" value="LIPOPROTEIN-RELEASING SYSTEM TRANSMEMBRANE PROTEIN LOLE"/>
    <property type="match status" value="1"/>
</dbReference>
<dbReference type="Proteomes" id="UP001138802">
    <property type="component" value="Unassembled WGS sequence"/>
</dbReference>
<feature type="domain" description="MacB-like periplasmic core" evidence="9">
    <location>
        <begin position="476"/>
        <end position="682"/>
    </location>
</feature>
<feature type="transmembrane region" description="Helical" evidence="7">
    <location>
        <begin position="20"/>
        <end position="39"/>
    </location>
</feature>
<keyword evidence="11" id="KW-1185">Reference proteome</keyword>